<dbReference type="InterPro" id="IPR011051">
    <property type="entry name" value="RmlC_Cupin_sf"/>
</dbReference>
<dbReference type="InterPro" id="IPR029303">
    <property type="entry name" value="CapF_C"/>
</dbReference>
<dbReference type="SUPFAM" id="SSF51182">
    <property type="entry name" value="RmlC-like cupins"/>
    <property type="match status" value="1"/>
</dbReference>
<accession>A6L0F3</accession>
<dbReference type="Proteomes" id="UP000002861">
    <property type="component" value="Chromosome"/>
</dbReference>
<organism evidence="2 3">
    <name type="scientific">Phocaeicola vulgatus (strain ATCC 8482 / DSM 1447 / JCM 5826 / CCUG 4940 / NBRC 14291 / NCTC 11154)</name>
    <name type="common">Bacteroides vulgatus</name>
    <dbReference type="NCBI Taxonomy" id="435590"/>
    <lineage>
        <taxon>Bacteria</taxon>
        <taxon>Pseudomonadati</taxon>
        <taxon>Bacteroidota</taxon>
        <taxon>Bacteroidia</taxon>
        <taxon>Bacteroidales</taxon>
        <taxon>Bacteroidaceae</taxon>
        <taxon>Phocaeicola</taxon>
    </lineage>
</organism>
<dbReference type="HOGENOM" id="CLU_938939_0_0_10"/>
<dbReference type="SUPFAM" id="SSF55811">
    <property type="entry name" value="Nudix"/>
    <property type="match status" value="1"/>
</dbReference>
<dbReference type="EMBL" id="CP000139">
    <property type="protein sequence ID" value="ABR39167.1"/>
    <property type="molecule type" value="Genomic_DNA"/>
</dbReference>
<evidence type="ECO:0000259" key="1">
    <source>
        <dbReference type="PROSITE" id="PS51462"/>
    </source>
</evidence>
<dbReference type="InterPro" id="IPR015797">
    <property type="entry name" value="NUDIX_hydrolase-like_dom_sf"/>
</dbReference>
<dbReference type="PaxDb" id="435590-BVU_1480"/>
<dbReference type="Gene3D" id="2.60.120.10">
    <property type="entry name" value="Jelly Rolls"/>
    <property type="match status" value="1"/>
</dbReference>
<dbReference type="eggNOG" id="ENOG5030N9G">
    <property type="taxonomic scope" value="Bacteria"/>
</dbReference>
<dbReference type="Pfam" id="PF00293">
    <property type="entry name" value="NUDIX"/>
    <property type="match status" value="1"/>
</dbReference>
<name>A6L0F3_PHOV8</name>
<dbReference type="InterPro" id="IPR000086">
    <property type="entry name" value="NUDIX_hydrolase_dom"/>
</dbReference>
<proteinExistence type="predicted"/>
<gene>
    <name evidence="2" type="ordered locus">BVU_1480</name>
</gene>
<protein>
    <recommendedName>
        <fullName evidence="1">Nudix hydrolase domain-containing protein</fullName>
    </recommendedName>
</protein>
<dbReference type="DNASU" id="5302446"/>
<dbReference type="InterPro" id="IPR014710">
    <property type="entry name" value="RmlC-like_jellyroll"/>
</dbReference>
<evidence type="ECO:0000313" key="2">
    <source>
        <dbReference type="EMBL" id="ABR39167.1"/>
    </source>
</evidence>
<dbReference type="KEGG" id="bvu:BVU_1480"/>
<sequence>MKMKKMMDSTTVIITTTDNRVLLQKRDENPDIEYSGYYSLVSGYLEEEETPLDGIIRELKEEFEHKKSQKVHFSSITYLGSEYRADYDRWEYIHHTYLMDDAADIRILEGESFVLLDMDECLRLENLAPHHKLFLLKYRAGLCKIDVREQSKKMFDEITVRDLIKVESVGDVKNYSLLEAGTGFVIGEDTTLSASIPAVEAAKYIGFLQFVPKVLRGNHYHFRKVEYMLILQGRMHATFQKYDDSEAVIEEIWEKGDLVRTLPGCVHTLTALGESNVLTIEFSPQPYVARDVLMNDKK</sequence>
<evidence type="ECO:0000313" key="3">
    <source>
        <dbReference type="Proteomes" id="UP000002861"/>
    </source>
</evidence>
<reference evidence="2 3" key="1">
    <citation type="journal article" date="2007" name="PLoS Biol.">
        <title>Evolution of symbiotic bacteria in the distal human intestine.</title>
        <authorList>
            <person name="Xu J."/>
            <person name="Mahowald M.A."/>
            <person name="Ley R.E."/>
            <person name="Lozupone C.A."/>
            <person name="Hamady M."/>
            <person name="Martens E.C."/>
            <person name="Henrissat B."/>
            <person name="Coutinho P.M."/>
            <person name="Minx P."/>
            <person name="Latreille P."/>
            <person name="Cordum H."/>
            <person name="Van Brunt A."/>
            <person name="Kim K."/>
            <person name="Fulton R.S."/>
            <person name="Fulton L.A."/>
            <person name="Clifton S.W."/>
            <person name="Wilson R.K."/>
            <person name="Knight R.D."/>
            <person name="Gordon J.I."/>
        </authorList>
    </citation>
    <scope>NUCLEOTIDE SEQUENCE [LARGE SCALE GENOMIC DNA]</scope>
    <source>
        <strain evidence="3">ATCC 8482 / DSM 1447 / JCM 5826 / CCUG 4940 / NBRC 14291 / NCTC 11154</strain>
    </source>
</reference>
<dbReference type="STRING" id="435590.BVU_1480"/>
<dbReference type="CDD" id="cd18882">
    <property type="entry name" value="NUDIX_Hydrolase"/>
    <property type="match status" value="1"/>
</dbReference>
<dbReference type="AlphaFoldDB" id="A6L0F3"/>
<dbReference type="PROSITE" id="PS51462">
    <property type="entry name" value="NUDIX"/>
    <property type="match status" value="1"/>
</dbReference>
<dbReference type="Gene3D" id="3.90.79.10">
    <property type="entry name" value="Nucleoside Triphosphate Pyrophosphohydrolase"/>
    <property type="match status" value="1"/>
</dbReference>
<feature type="domain" description="Nudix hydrolase" evidence="1">
    <location>
        <begin position="5"/>
        <end position="140"/>
    </location>
</feature>
<dbReference type="Pfam" id="PF14667">
    <property type="entry name" value="Polysacc_synt_C"/>
    <property type="match status" value="1"/>
</dbReference>